<evidence type="ECO:0000256" key="2">
    <source>
        <dbReference type="ARBA" id="ARBA00022801"/>
    </source>
</evidence>
<dbReference type="PROSITE" id="PS51194">
    <property type="entry name" value="HELICASE_CTER"/>
    <property type="match status" value="1"/>
</dbReference>
<evidence type="ECO:0000256" key="1">
    <source>
        <dbReference type="ARBA" id="ARBA00022741"/>
    </source>
</evidence>
<dbReference type="RefSeq" id="WP_377579571.1">
    <property type="nucleotide sequence ID" value="NZ_JBHTKA010000003.1"/>
</dbReference>
<dbReference type="SMART" id="SM00490">
    <property type="entry name" value="HELICc"/>
    <property type="match status" value="1"/>
</dbReference>
<dbReference type="InterPro" id="IPR001650">
    <property type="entry name" value="Helicase_C-like"/>
</dbReference>
<keyword evidence="4" id="KW-0067">ATP-binding</keyword>
<dbReference type="InterPro" id="IPR049730">
    <property type="entry name" value="SNF2/RAD54-like_C"/>
</dbReference>
<keyword evidence="5" id="KW-0175">Coiled coil</keyword>
<evidence type="ECO:0000313" key="8">
    <source>
        <dbReference type="EMBL" id="MFD1000177.1"/>
    </source>
</evidence>
<dbReference type="Proteomes" id="UP001597112">
    <property type="component" value="Unassembled WGS sequence"/>
</dbReference>
<dbReference type="SMART" id="SM00487">
    <property type="entry name" value="DEXDc"/>
    <property type="match status" value="1"/>
</dbReference>
<dbReference type="InterPro" id="IPR057342">
    <property type="entry name" value="DEXDc_RapA"/>
</dbReference>
<dbReference type="PANTHER" id="PTHR45766">
    <property type="entry name" value="DNA ANNEALING HELICASE AND ENDONUCLEASE ZRANB3 FAMILY MEMBER"/>
    <property type="match status" value="1"/>
</dbReference>
<protein>
    <submittedName>
        <fullName evidence="8">SNF2-related protein</fullName>
    </submittedName>
</protein>
<feature type="domain" description="Helicase C-terminal" evidence="7">
    <location>
        <begin position="399"/>
        <end position="582"/>
    </location>
</feature>
<comment type="caution">
    <text evidence="8">The sequence shown here is derived from an EMBL/GenBank/DDBJ whole genome shotgun (WGS) entry which is preliminary data.</text>
</comment>
<dbReference type="PROSITE" id="PS51192">
    <property type="entry name" value="HELICASE_ATP_BIND_1"/>
    <property type="match status" value="1"/>
</dbReference>
<dbReference type="CDD" id="cd18011">
    <property type="entry name" value="DEXDc_RapA"/>
    <property type="match status" value="1"/>
</dbReference>
<dbReference type="InterPro" id="IPR038718">
    <property type="entry name" value="SNF2-like_sf"/>
</dbReference>
<name>A0ABW3K263_9BACT</name>
<dbReference type="Gene3D" id="3.40.50.300">
    <property type="entry name" value="P-loop containing nucleotide triphosphate hydrolases"/>
    <property type="match status" value="1"/>
</dbReference>
<accession>A0ABW3K263</accession>
<dbReference type="Pfam" id="PF00176">
    <property type="entry name" value="SNF2-rel_dom"/>
    <property type="match status" value="1"/>
</dbReference>
<dbReference type="InterPro" id="IPR014001">
    <property type="entry name" value="Helicase_ATP-bd"/>
</dbReference>
<dbReference type="Pfam" id="PF00271">
    <property type="entry name" value="Helicase_C"/>
    <property type="match status" value="1"/>
</dbReference>
<dbReference type="EMBL" id="JBHTKA010000003">
    <property type="protein sequence ID" value="MFD1000177.1"/>
    <property type="molecule type" value="Genomic_DNA"/>
</dbReference>
<keyword evidence="3" id="KW-0347">Helicase</keyword>
<keyword evidence="2" id="KW-0378">Hydrolase</keyword>
<organism evidence="8 9">
    <name type="scientific">Ohtaekwangia kribbensis</name>
    <dbReference type="NCBI Taxonomy" id="688913"/>
    <lineage>
        <taxon>Bacteria</taxon>
        <taxon>Pseudomonadati</taxon>
        <taxon>Bacteroidota</taxon>
        <taxon>Cytophagia</taxon>
        <taxon>Cytophagales</taxon>
        <taxon>Fulvivirgaceae</taxon>
        <taxon>Ohtaekwangia</taxon>
    </lineage>
</organism>
<dbReference type="InterPro" id="IPR027417">
    <property type="entry name" value="P-loop_NTPase"/>
</dbReference>
<evidence type="ECO:0000256" key="3">
    <source>
        <dbReference type="ARBA" id="ARBA00022806"/>
    </source>
</evidence>
<reference evidence="9" key="1">
    <citation type="journal article" date="2019" name="Int. J. Syst. Evol. Microbiol.">
        <title>The Global Catalogue of Microorganisms (GCM) 10K type strain sequencing project: providing services to taxonomists for standard genome sequencing and annotation.</title>
        <authorList>
            <consortium name="The Broad Institute Genomics Platform"/>
            <consortium name="The Broad Institute Genome Sequencing Center for Infectious Disease"/>
            <person name="Wu L."/>
            <person name="Ma J."/>
        </authorList>
    </citation>
    <scope>NUCLEOTIDE SEQUENCE [LARGE SCALE GENOMIC DNA]</scope>
    <source>
        <strain evidence="9">CCUG 58938</strain>
    </source>
</reference>
<evidence type="ECO:0000256" key="5">
    <source>
        <dbReference type="SAM" id="Coils"/>
    </source>
</evidence>
<feature type="coiled-coil region" evidence="5">
    <location>
        <begin position="855"/>
        <end position="889"/>
    </location>
</feature>
<evidence type="ECO:0000313" key="9">
    <source>
        <dbReference type="Proteomes" id="UP001597112"/>
    </source>
</evidence>
<keyword evidence="9" id="KW-1185">Reference proteome</keyword>
<evidence type="ECO:0000256" key="4">
    <source>
        <dbReference type="ARBA" id="ARBA00022840"/>
    </source>
</evidence>
<sequence length="949" mass="108319">MISLFQSKYFAHELTRRFPSDSREKLAGALVDAQVDLNPHQVDAALFAFRSPLSKGALLADEVGLGKTIEAGLVLAQKWAERKRHILIITPSNLRKQWHQEMQEKFFLPCMILETKSYNHAIKSGNLQPFDTRDKIVICSYQFAKNKASDLQRIHWDLVVIDEAHRLRNVYKTSNIIANTLKNALKHAPKILLTATPLQNSLLELFGLVSIVDEQAFGDLKSFREQFLYLNEDQVFHTLKARLKPICHRTLRRQVKSVSYTRRLPMVEQFTPDESEDRLYSLVSEYLRRDNLQALPNSQRSLMTLVLRKLLASSTFAIAGALDTLAARLEKKLAKQSPAADLGDEFEQDYETLNETAEEWQDENEEEPLSDYDLRALETEIKDLRSFRDLAVSIQYNAKGKALLTALEKAFANPTRPRKAIIFTESKKTQDYLMRLLADSPYNEGIVLFNGSNTDEKSRAIYAAWVERHRGTDKVTGSRTADMRSALVDYFREEGQIMIATEAGSEGINLQFCSLVVNYDLPWNPQRVEQRIGRCHRYGQLHDVVVVNFVNLKNEADQRVFQLLSEKFQLFEGVFGASDEVLGAIESGVDFERRIAEIYQKCRTPEEIRSNFDQLQSELNAQINDTITQTRRQLLENFDAEVIEKLKVHQQESQASLNRYERMLMEVTHHALQGYATFRDENRDSFNLIKSPFENLDKDIPLGLYELPRRSGEAHLYRLGHPLAQRILAKVKSETISNVEVVFNVSKAQPKVSALEPYVGKTGDLALTLLTIEALDQIEDYLIFTARTDDGDILEPDLAKRLTTLPISTMQPHSNTNAAVLDSLIQQEQAKIQGDISARNALFFSAEAEKLDSWAEDLKITMEREIKEMDRAIKEAKRAAAVASSLEEKLAGQKQVKALESQRSEKRKKLFDAHDEIDRNRDKLIADIEGKLEQVASIQTILSVKWILE</sequence>
<keyword evidence="1" id="KW-0547">Nucleotide-binding</keyword>
<proteinExistence type="predicted"/>
<dbReference type="Gene3D" id="3.40.50.10810">
    <property type="entry name" value="Tandem AAA-ATPase domain"/>
    <property type="match status" value="1"/>
</dbReference>
<dbReference type="CDD" id="cd18793">
    <property type="entry name" value="SF2_C_SNF"/>
    <property type="match status" value="1"/>
</dbReference>
<evidence type="ECO:0000259" key="7">
    <source>
        <dbReference type="PROSITE" id="PS51194"/>
    </source>
</evidence>
<gene>
    <name evidence="8" type="ORF">ACFQ21_12720</name>
</gene>
<evidence type="ECO:0000259" key="6">
    <source>
        <dbReference type="PROSITE" id="PS51192"/>
    </source>
</evidence>
<feature type="domain" description="Helicase ATP-binding" evidence="6">
    <location>
        <begin position="48"/>
        <end position="215"/>
    </location>
</feature>
<dbReference type="PANTHER" id="PTHR45766:SF6">
    <property type="entry name" value="SWI_SNF-RELATED MATRIX-ASSOCIATED ACTIN-DEPENDENT REGULATOR OF CHROMATIN SUBFAMILY A-LIKE PROTEIN 1"/>
    <property type="match status" value="1"/>
</dbReference>
<dbReference type="SUPFAM" id="SSF52540">
    <property type="entry name" value="P-loop containing nucleoside triphosphate hydrolases"/>
    <property type="match status" value="2"/>
</dbReference>
<dbReference type="InterPro" id="IPR000330">
    <property type="entry name" value="SNF2_N"/>
</dbReference>